<accession>Q7MKN6</accession>
<protein>
    <submittedName>
        <fullName evidence="1">Uncharacterized protein</fullName>
    </submittedName>
</protein>
<evidence type="ECO:0000313" key="1">
    <source>
        <dbReference type="EMBL" id="BAC94507.1"/>
    </source>
</evidence>
<dbReference type="Proteomes" id="UP000002675">
    <property type="component" value="Chromosome I"/>
</dbReference>
<name>Q7MKN6_VIBVY</name>
<reference evidence="1 2" key="1">
    <citation type="journal article" date="2003" name="Genome Res.">
        <title>Comparative genome analysis of Vibrio vulnificus, a marine pathogen.</title>
        <authorList>
            <person name="Chen C.Y."/>
            <person name="Wu K.M."/>
            <person name="Chang Y.C."/>
            <person name="Chang C.H."/>
            <person name="Tsai H.C."/>
            <person name="Liao T.L."/>
            <person name="Liu Y.M."/>
            <person name="Chen H.J."/>
            <person name="Shen A.B."/>
            <person name="Li J.C."/>
            <person name="Su T.L."/>
            <person name="Shao C.P."/>
            <person name="Lee C.T."/>
            <person name="Hor L.I."/>
            <person name="Tsai S.F."/>
        </authorList>
    </citation>
    <scope>NUCLEOTIDE SEQUENCE [LARGE SCALE GENOMIC DNA]</scope>
    <source>
        <strain evidence="1 2">YJ016</strain>
    </source>
</reference>
<evidence type="ECO:0000313" key="2">
    <source>
        <dbReference type="Proteomes" id="UP000002675"/>
    </source>
</evidence>
<dbReference type="KEGG" id="vvy:VV1743"/>
<sequence length="215" mass="24304">MRHSPLNAALAFKRSVKELMKDIITSLLPVLSLIAGWGLNEYSQKKRGNAEYQASIAKVLSILLEVRHKLNATEFGLQKLKELGFPSELIPQIRDIAEQFIPDTEGLSADYNQALGLLAQRDPVLAFRFRSQDSVNEYLKIVRNISKQHEFPIELAQSMESSFKNILLPNLNDLIRELAKIHSRSTSKEVDEILAKKPQLPAEFVRLLSELGIKS</sequence>
<dbReference type="EMBL" id="BA000037">
    <property type="protein sequence ID" value="BAC94507.1"/>
    <property type="molecule type" value="Genomic_DNA"/>
</dbReference>
<dbReference type="HOGENOM" id="CLU_1282786_0_0_6"/>
<proteinExistence type="predicted"/>
<organism evidence="1 2">
    <name type="scientific">Vibrio vulnificus (strain YJ016)</name>
    <dbReference type="NCBI Taxonomy" id="196600"/>
    <lineage>
        <taxon>Bacteria</taxon>
        <taxon>Pseudomonadati</taxon>
        <taxon>Pseudomonadota</taxon>
        <taxon>Gammaproteobacteria</taxon>
        <taxon>Vibrionales</taxon>
        <taxon>Vibrionaceae</taxon>
        <taxon>Vibrio</taxon>
    </lineage>
</organism>
<gene>
    <name evidence="1" type="ordered locus">VV1743</name>
</gene>
<dbReference type="AlphaFoldDB" id="Q7MKN6"/>